<dbReference type="CDD" id="cd06170">
    <property type="entry name" value="LuxR_C_like"/>
    <property type="match status" value="1"/>
</dbReference>
<keyword evidence="5" id="KW-1185">Reference proteome</keyword>
<dbReference type="GO" id="GO:0006355">
    <property type="term" value="P:regulation of DNA-templated transcription"/>
    <property type="evidence" value="ECO:0007669"/>
    <property type="project" value="InterPro"/>
</dbReference>
<proteinExistence type="predicted"/>
<keyword evidence="1" id="KW-0547">Nucleotide-binding</keyword>
<dbReference type="EMBL" id="FNFB01000005">
    <property type="protein sequence ID" value="SDK07083.1"/>
    <property type="molecule type" value="Genomic_DNA"/>
</dbReference>
<dbReference type="STRING" id="683260.SAMN05421874_10531"/>
<dbReference type="OrthoDB" id="5476461at2"/>
<dbReference type="InterPro" id="IPR041664">
    <property type="entry name" value="AAA_16"/>
</dbReference>
<dbReference type="InterPro" id="IPR000792">
    <property type="entry name" value="Tscrpt_reg_LuxR_C"/>
</dbReference>
<dbReference type="PANTHER" id="PTHR16305">
    <property type="entry name" value="TESTICULAR SOLUBLE ADENYLYL CYCLASE"/>
    <property type="match status" value="1"/>
</dbReference>
<dbReference type="GO" id="GO:0003677">
    <property type="term" value="F:DNA binding"/>
    <property type="evidence" value="ECO:0007669"/>
    <property type="project" value="InterPro"/>
</dbReference>
<dbReference type="Gene3D" id="1.10.10.10">
    <property type="entry name" value="Winged helix-like DNA-binding domain superfamily/Winged helix DNA-binding domain"/>
    <property type="match status" value="1"/>
</dbReference>
<dbReference type="InterPro" id="IPR016032">
    <property type="entry name" value="Sig_transdc_resp-reg_C-effctor"/>
</dbReference>
<dbReference type="PROSITE" id="PS00622">
    <property type="entry name" value="HTH_LUXR_1"/>
    <property type="match status" value="1"/>
</dbReference>
<dbReference type="PRINTS" id="PR00038">
    <property type="entry name" value="HTHLUXR"/>
</dbReference>
<sequence>MSPKLWTNRLSVWHGIVHGVNGLLVGRSVELAGLSRVLQSAAGGVAGVALVGGDAGIGKSRLAAELVAEARERGFNVLVGQCAELGDALPYLPLADALRSAEQAVRDAAAAHPMLGQLLPGSESAPAAGLTQQRLFGSLLGLLADVQPVLFVIEDLHWADRSTRDLLVFLSRMVQSERVCVVGTYRTDDLHRRHPLRPVLAELKRLPAVMSVELGPLAPEALADYVVTLGDVDPQSLGLIVSRAEGNPFYAEELFAAVAEGEILPDGLASLLMSRVEVLSEAGQAVLRAAAVAGRRVEDELLREVSGLPLAEFEEAVREILSRGLLRVDGRGYAFRHALLQEAVYTDLLPGERTRLHAAFARLLTSPAELAHHHLAGHDLAGALAASVEAGRAAERIGAPAEAHRHYDRALGLWERVADPGSLTGESYEKLAFRSAVMAADSGDNHRAVAQLRALPQTSEVSERLAYYLAEVDDSAEELAAAERAVDSATTTCELARALATYARCLLWSSRHHEVEAYCTRALETARAAGARDAEASAMLTLAIFLEVRGDMARAHELVHAAAEESSGDLAIDLRARYQHARIHYEQGYLSAAAETADDGIKLAAGNGLKWSTYGTDLRFLRFLIHYAAGEWDQAETVAAGFGARVGTPHEALLSSVALFVEVGRDLPAVGNRLDLLRPFWDDELTEYMSRGMAAEHALWHGDPATALEHVRAAMARPAEGEAVLVRLAAVALWALAELGTTEGADELLQHARFAVTVGPTGDGGHVGPEGRAWALRAEAEWHRVHGRLDVELWRRVVEAFDFGFVYETARARWRLAEALFAAGDRAAALAEWELAREAAARLRAAPLEKALLQFGRRARFGVPTDDGALPSGLTARENEVLKLVAEGLTNREIAERLFIAQKTVSVHVSNILGKLRVSTRTQAAATARRHGLLG</sequence>
<gene>
    <name evidence="4" type="ORF">SAMN05421874_10531</name>
</gene>
<evidence type="ECO:0000256" key="2">
    <source>
        <dbReference type="ARBA" id="ARBA00022840"/>
    </source>
</evidence>
<reference evidence="4 5" key="1">
    <citation type="submission" date="2016-10" db="EMBL/GenBank/DDBJ databases">
        <authorList>
            <person name="de Groot N.N."/>
        </authorList>
    </citation>
    <scope>NUCLEOTIDE SEQUENCE [LARGE SCALE GENOMIC DNA]</scope>
    <source>
        <strain evidence="4 5">CGMCC 4.5681</strain>
    </source>
</reference>
<dbReference type="AlphaFoldDB" id="A0A1G8YWC2"/>
<feature type="domain" description="HTH luxR-type" evidence="3">
    <location>
        <begin position="867"/>
        <end position="932"/>
    </location>
</feature>
<dbReference type="GO" id="GO:0004016">
    <property type="term" value="F:adenylate cyclase activity"/>
    <property type="evidence" value="ECO:0007669"/>
    <property type="project" value="TreeGrafter"/>
</dbReference>
<dbReference type="Gene3D" id="1.25.40.10">
    <property type="entry name" value="Tetratricopeptide repeat domain"/>
    <property type="match status" value="1"/>
</dbReference>
<evidence type="ECO:0000256" key="1">
    <source>
        <dbReference type="ARBA" id="ARBA00022741"/>
    </source>
</evidence>
<dbReference type="PROSITE" id="PS50043">
    <property type="entry name" value="HTH_LUXR_2"/>
    <property type="match status" value="1"/>
</dbReference>
<evidence type="ECO:0000313" key="4">
    <source>
        <dbReference type="EMBL" id="SDK07083.1"/>
    </source>
</evidence>
<dbReference type="SUPFAM" id="SSF52540">
    <property type="entry name" value="P-loop containing nucleoside triphosphate hydrolases"/>
    <property type="match status" value="1"/>
</dbReference>
<protein>
    <submittedName>
        <fullName evidence="4">Regulatory protein, luxR family</fullName>
    </submittedName>
</protein>
<organism evidence="4 5">
    <name type="scientific">Nonomuraea maritima</name>
    <dbReference type="NCBI Taxonomy" id="683260"/>
    <lineage>
        <taxon>Bacteria</taxon>
        <taxon>Bacillati</taxon>
        <taxon>Actinomycetota</taxon>
        <taxon>Actinomycetes</taxon>
        <taxon>Streptosporangiales</taxon>
        <taxon>Streptosporangiaceae</taxon>
        <taxon>Nonomuraea</taxon>
    </lineage>
</organism>
<dbReference type="Pfam" id="PF13191">
    <property type="entry name" value="AAA_16"/>
    <property type="match status" value="1"/>
</dbReference>
<evidence type="ECO:0000259" key="3">
    <source>
        <dbReference type="PROSITE" id="PS50043"/>
    </source>
</evidence>
<accession>A0A1G8YWC2</accession>
<name>A0A1G8YWC2_9ACTN</name>
<dbReference type="Gene3D" id="3.40.50.300">
    <property type="entry name" value="P-loop containing nucleotide triphosphate hydrolases"/>
    <property type="match status" value="1"/>
</dbReference>
<dbReference type="InterPro" id="IPR027417">
    <property type="entry name" value="P-loop_NTPase"/>
</dbReference>
<dbReference type="Proteomes" id="UP000198683">
    <property type="component" value="Unassembled WGS sequence"/>
</dbReference>
<dbReference type="GO" id="GO:0005524">
    <property type="term" value="F:ATP binding"/>
    <property type="evidence" value="ECO:0007669"/>
    <property type="project" value="UniProtKB-KW"/>
</dbReference>
<dbReference type="Pfam" id="PF00196">
    <property type="entry name" value="GerE"/>
    <property type="match status" value="1"/>
</dbReference>
<keyword evidence="2" id="KW-0067">ATP-binding</keyword>
<dbReference type="SMART" id="SM00421">
    <property type="entry name" value="HTH_LUXR"/>
    <property type="match status" value="1"/>
</dbReference>
<evidence type="ECO:0000313" key="5">
    <source>
        <dbReference type="Proteomes" id="UP000198683"/>
    </source>
</evidence>
<dbReference type="SUPFAM" id="SSF48452">
    <property type="entry name" value="TPR-like"/>
    <property type="match status" value="1"/>
</dbReference>
<dbReference type="InterPro" id="IPR036388">
    <property type="entry name" value="WH-like_DNA-bd_sf"/>
</dbReference>
<dbReference type="SUPFAM" id="SSF46894">
    <property type="entry name" value="C-terminal effector domain of the bipartite response regulators"/>
    <property type="match status" value="1"/>
</dbReference>
<dbReference type="InterPro" id="IPR011990">
    <property type="entry name" value="TPR-like_helical_dom_sf"/>
</dbReference>
<dbReference type="GO" id="GO:0005737">
    <property type="term" value="C:cytoplasm"/>
    <property type="evidence" value="ECO:0007669"/>
    <property type="project" value="TreeGrafter"/>
</dbReference>
<dbReference type="PANTHER" id="PTHR16305:SF35">
    <property type="entry name" value="TRANSCRIPTIONAL ACTIVATOR DOMAIN"/>
    <property type="match status" value="1"/>
</dbReference>